<keyword evidence="1" id="KW-0472">Membrane</keyword>
<protein>
    <submittedName>
        <fullName evidence="2">Stage II sporulation protein P</fullName>
    </submittedName>
</protein>
<reference evidence="3" key="1">
    <citation type="submission" date="2015-05" db="EMBL/GenBank/DDBJ databases">
        <authorList>
            <person name="Urmite Genomes"/>
        </authorList>
    </citation>
    <scope>NUCLEOTIDE SEQUENCE [LARGE SCALE GENOMIC DNA]</scope>
    <source>
        <strain evidence="3">LF1</strain>
    </source>
</reference>
<name>A0A0U1NRQ6_9BACI</name>
<keyword evidence="1" id="KW-1133">Transmembrane helix</keyword>
<proteinExistence type="predicted"/>
<dbReference type="SUPFAM" id="SSF53187">
    <property type="entry name" value="Zn-dependent exopeptidases"/>
    <property type="match status" value="1"/>
</dbReference>
<dbReference type="NCBIfam" id="TIGR02867">
    <property type="entry name" value="spore_II_P"/>
    <property type="match status" value="1"/>
</dbReference>
<evidence type="ECO:0000313" key="3">
    <source>
        <dbReference type="Proteomes" id="UP000199087"/>
    </source>
</evidence>
<keyword evidence="3" id="KW-1185">Reference proteome</keyword>
<keyword evidence="1" id="KW-0812">Transmembrane</keyword>
<sequence length="376" mass="41774">MKKNNQFSLIVQVNGAMISVILVFILISSITTFLSVSMTSDTVGQVLETSDLNKLFLYFFGTENMYFTQNNKEVKDIPLTKVGFQIATNLKINDAKTFFERELPGFSEFNTNIQVAGQGTDITTVPIESSPPMELLLKQKDAVPSDGNQTPPSNQTTDGKKIVYIYHTHSWESYLPLLQQASTPDDAVSSNNALNVVGVGDMLVKDLAAKGIGSEHSTIDAAEKLHEKGWTSNNAYQYSRGLVQEALATDQDLKFMIDIHRDSQRKTLTTTTIDQKSYARLDFIVGEANPNFKQNLQLAKDLHALAEKKYPGLSRGIFSKNKSTGNGVYNQDLSPRAILIEVGGVDNNLEELQNAMEAFADILSEYYWEKKNAKAF</sequence>
<accession>A0A0U1NRQ6</accession>
<evidence type="ECO:0000256" key="1">
    <source>
        <dbReference type="SAM" id="Phobius"/>
    </source>
</evidence>
<dbReference type="InterPro" id="IPR010897">
    <property type="entry name" value="Spore_II_P"/>
</dbReference>
<dbReference type="AlphaFoldDB" id="A0A0U1NRQ6"/>
<dbReference type="EMBL" id="CVRB01000001">
    <property type="protein sequence ID" value="CRK80727.1"/>
    <property type="molecule type" value="Genomic_DNA"/>
</dbReference>
<evidence type="ECO:0000313" key="2">
    <source>
        <dbReference type="EMBL" id="CRK80727.1"/>
    </source>
</evidence>
<dbReference type="Proteomes" id="UP000199087">
    <property type="component" value="Unassembled WGS sequence"/>
</dbReference>
<dbReference type="Pfam" id="PF07454">
    <property type="entry name" value="SpoIIP"/>
    <property type="match status" value="1"/>
</dbReference>
<gene>
    <name evidence="2" type="primary">spoIIP</name>
    <name evidence="2" type="ORF">BN000_00615</name>
</gene>
<dbReference type="STRING" id="1499688.BN000_00615"/>
<organism evidence="2 3">
    <name type="scientific">Neobacillus massiliamazoniensis</name>
    <dbReference type="NCBI Taxonomy" id="1499688"/>
    <lineage>
        <taxon>Bacteria</taxon>
        <taxon>Bacillati</taxon>
        <taxon>Bacillota</taxon>
        <taxon>Bacilli</taxon>
        <taxon>Bacillales</taxon>
        <taxon>Bacillaceae</taxon>
        <taxon>Neobacillus</taxon>
    </lineage>
</organism>
<feature type="transmembrane region" description="Helical" evidence="1">
    <location>
        <begin position="7"/>
        <end position="30"/>
    </location>
</feature>
<dbReference type="OrthoDB" id="1633470at2"/>
<dbReference type="RefSeq" id="WP_090630665.1">
    <property type="nucleotide sequence ID" value="NZ_CVRB01000001.1"/>
</dbReference>